<dbReference type="GO" id="GO:0003729">
    <property type="term" value="F:mRNA binding"/>
    <property type="evidence" value="ECO:0007669"/>
    <property type="project" value="TreeGrafter"/>
</dbReference>
<dbReference type="PaxDb" id="55529-EKX38370"/>
<organism evidence="4">
    <name type="scientific">Guillardia theta (strain CCMP2712)</name>
    <name type="common">Cryptophyte</name>
    <dbReference type="NCBI Taxonomy" id="905079"/>
    <lineage>
        <taxon>Eukaryota</taxon>
        <taxon>Cryptophyceae</taxon>
        <taxon>Pyrenomonadales</taxon>
        <taxon>Geminigeraceae</taxon>
        <taxon>Guillardia</taxon>
    </lineage>
</organism>
<dbReference type="GeneID" id="17295090"/>
<name>L1IRB8_GUITC</name>
<keyword evidence="6" id="KW-1185">Reference proteome</keyword>
<reference evidence="5" key="3">
    <citation type="submission" date="2016-03" db="UniProtKB">
        <authorList>
            <consortium name="EnsemblProtists"/>
        </authorList>
    </citation>
    <scope>IDENTIFICATION</scope>
</reference>
<proteinExistence type="predicted"/>
<evidence type="ECO:0000259" key="3">
    <source>
        <dbReference type="Pfam" id="PF22675"/>
    </source>
</evidence>
<dbReference type="InterPro" id="IPR055256">
    <property type="entry name" value="KH_1_KHDC4/BBP-like"/>
</dbReference>
<dbReference type="AlphaFoldDB" id="L1IRB8"/>
<evidence type="ECO:0000256" key="1">
    <source>
        <dbReference type="ARBA" id="ARBA00022884"/>
    </source>
</evidence>
<dbReference type="HOGENOM" id="CLU_722507_0_0_1"/>
<reference evidence="4 6" key="1">
    <citation type="journal article" date="2012" name="Nature">
        <title>Algal genomes reveal evolutionary mosaicism and the fate of nucleomorphs.</title>
        <authorList>
            <consortium name="DOE Joint Genome Institute"/>
            <person name="Curtis B.A."/>
            <person name="Tanifuji G."/>
            <person name="Burki F."/>
            <person name="Gruber A."/>
            <person name="Irimia M."/>
            <person name="Maruyama S."/>
            <person name="Arias M.C."/>
            <person name="Ball S.G."/>
            <person name="Gile G.H."/>
            <person name="Hirakawa Y."/>
            <person name="Hopkins J.F."/>
            <person name="Kuo A."/>
            <person name="Rensing S.A."/>
            <person name="Schmutz J."/>
            <person name="Symeonidi A."/>
            <person name="Elias M."/>
            <person name="Eveleigh R.J."/>
            <person name="Herman E.K."/>
            <person name="Klute M.J."/>
            <person name="Nakayama T."/>
            <person name="Obornik M."/>
            <person name="Reyes-Prieto A."/>
            <person name="Armbrust E.V."/>
            <person name="Aves S.J."/>
            <person name="Beiko R.G."/>
            <person name="Coutinho P."/>
            <person name="Dacks J.B."/>
            <person name="Durnford D.G."/>
            <person name="Fast N.M."/>
            <person name="Green B.R."/>
            <person name="Grisdale C.J."/>
            <person name="Hempel F."/>
            <person name="Henrissat B."/>
            <person name="Hoppner M.P."/>
            <person name="Ishida K."/>
            <person name="Kim E."/>
            <person name="Koreny L."/>
            <person name="Kroth P.G."/>
            <person name="Liu Y."/>
            <person name="Malik S.B."/>
            <person name="Maier U.G."/>
            <person name="McRose D."/>
            <person name="Mock T."/>
            <person name="Neilson J.A."/>
            <person name="Onodera N.T."/>
            <person name="Poole A.M."/>
            <person name="Pritham E.J."/>
            <person name="Richards T.A."/>
            <person name="Rocap G."/>
            <person name="Roy S.W."/>
            <person name="Sarai C."/>
            <person name="Schaack S."/>
            <person name="Shirato S."/>
            <person name="Slamovits C.H."/>
            <person name="Spencer D.F."/>
            <person name="Suzuki S."/>
            <person name="Worden A.Z."/>
            <person name="Zauner S."/>
            <person name="Barry K."/>
            <person name="Bell C."/>
            <person name="Bharti A.K."/>
            <person name="Crow J.A."/>
            <person name="Grimwood J."/>
            <person name="Kramer R."/>
            <person name="Lindquist E."/>
            <person name="Lucas S."/>
            <person name="Salamov A."/>
            <person name="McFadden G.I."/>
            <person name="Lane C.E."/>
            <person name="Keeling P.J."/>
            <person name="Gray M.W."/>
            <person name="Grigoriev I.V."/>
            <person name="Archibald J.M."/>
        </authorList>
    </citation>
    <scope>NUCLEOTIDE SEQUENCE</scope>
    <source>
        <strain evidence="4 6">CCMP2712</strain>
    </source>
</reference>
<dbReference type="EMBL" id="JH993049">
    <property type="protein sequence ID" value="EKX38370.1"/>
    <property type="molecule type" value="Genomic_DNA"/>
</dbReference>
<evidence type="ECO:0000313" key="4">
    <source>
        <dbReference type="EMBL" id="EKX38370.1"/>
    </source>
</evidence>
<feature type="region of interest" description="Disordered" evidence="2">
    <location>
        <begin position="312"/>
        <end position="383"/>
    </location>
</feature>
<dbReference type="OrthoDB" id="6777263at2759"/>
<dbReference type="PANTHER" id="PTHR11208">
    <property type="entry name" value="RNA-BINDING PROTEIN RELATED"/>
    <property type="match status" value="1"/>
</dbReference>
<evidence type="ECO:0000313" key="5">
    <source>
        <dbReference type="EnsemblProtists" id="EKX38370"/>
    </source>
</evidence>
<dbReference type="Proteomes" id="UP000011087">
    <property type="component" value="Unassembled WGS sequence"/>
</dbReference>
<gene>
    <name evidence="4" type="ORF">GUITHDRAFT_165235</name>
</gene>
<dbReference type="InterPro" id="IPR045071">
    <property type="entry name" value="BBP-like"/>
</dbReference>
<evidence type="ECO:0000313" key="6">
    <source>
        <dbReference type="Proteomes" id="UP000011087"/>
    </source>
</evidence>
<reference evidence="6" key="2">
    <citation type="submission" date="2012-11" db="EMBL/GenBank/DDBJ databases">
        <authorList>
            <person name="Kuo A."/>
            <person name="Curtis B.A."/>
            <person name="Tanifuji G."/>
            <person name="Burki F."/>
            <person name="Gruber A."/>
            <person name="Irimia M."/>
            <person name="Maruyama S."/>
            <person name="Arias M.C."/>
            <person name="Ball S.G."/>
            <person name="Gile G.H."/>
            <person name="Hirakawa Y."/>
            <person name="Hopkins J.F."/>
            <person name="Rensing S.A."/>
            <person name="Schmutz J."/>
            <person name="Symeonidi A."/>
            <person name="Elias M."/>
            <person name="Eveleigh R.J."/>
            <person name="Herman E.K."/>
            <person name="Klute M.J."/>
            <person name="Nakayama T."/>
            <person name="Obornik M."/>
            <person name="Reyes-Prieto A."/>
            <person name="Armbrust E.V."/>
            <person name="Aves S.J."/>
            <person name="Beiko R.G."/>
            <person name="Coutinho P."/>
            <person name="Dacks J.B."/>
            <person name="Durnford D.G."/>
            <person name="Fast N.M."/>
            <person name="Green B.R."/>
            <person name="Grisdale C."/>
            <person name="Hempe F."/>
            <person name="Henrissat B."/>
            <person name="Hoppner M.P."/>
            <person name="Ishida K.-I."/>
            <person name="Kim E."/>
            <person name="Koreny L."/>
            <person name="Kroth P.G."/>
            <person name="Liu Y."/>
            <person name="Malik S.-B."/>
            <person name="Maier U.G."/>
            <person name="McRose D."/>
            <person name="Mock T."/>
            <person name="Neilson J.A."/>
            <person name="Onodera N.T."/>
            <person name="Poole A.M."/>
            <person name="Pritham E.J."/>
            <person name="Richards T.A."/>
            <person name="Rocap G."/>
            <person name="Roy S.W."/>
            <person name="Sarai C."/>
            <person name="Schaack S."/>
            <person name="Shirato S."/>
            <person name="Slamovits C.H."/>
            <person name="Spencer D.F."/>
            <person name="Suzuki S."/>
            <person name="Worden A.Z."/>
            <person name="Zauner S."/>
            <person name="Barry K."/>
            <person name="Bell C."/>
            <person name="Bharti A.K."/>
            <person name="Crow J.A."/>
            <person name="Grimwood J."/>
            <person name="Kramer R."/>
            <person name="Lindquist E."/>
            <person name="Lucas S."/>
            <person name="Salamov A."/>
            <person name="McFadden G.I."/>
            <person name="Lane C.E."/>
            <person name="Keeling P.J."/>
            <person name="Gray M.W."/>
            <person name="Grigoriev I.V."/>
            <person name="Archibald J.M."/>
        </authorList>
    </citation>
    <scope>NUCLEOTIDE SEQUENCE</scope>
    <source>
        <strain evidence="6">CCMP2712</strain>
    </source>
</reference>
<dbReference type="PANTHER" id="PTHR11208:SF42">
    <property type="entry name" value="QUAKING RELATED 54B, ISOFORM E"/>
    <property type="match status" value="1"/>
</dbReference>
<dbReference type="GO" id="GO:0005634">
    <property type="term" value="C:nucleus"/>
    <property type="evidence" value="ECO:0007669"/>
    <property type="project" value="TreeGrafter"/>
</dbReference>
<dbReference type="InterPro" id="IPR036612">
    <property type="entry name" value="KH_dom_type_1_sf"/>
</dbReference>
<dbReference type="Pfam" id="PF22675">
    <property type="entry name" value="KH-I_KHDC4-BBP"/>
    <property type="match status" value="1"/>
</dbReference>
<dbReference type="GO" id="GO:0048024">
    <property type="term" value="P:regulation of mRNA splicing, via spliceosome"/>
    <property type="evidence" value="ECO:0007669"/>
    <property type="project" value="TreeGrafter"/>
</dbReference>
<dbReference type="OMA" id="HERIGPQ"/>
<dbReference type="SUPFAM" id="SSF54791">
    <property type="entry name" value="Eukaryotic type KH-domain (KH-domain type I)"/>
    <property type="match status" value="1"/>
</dbReference>
<dbReference type="Gene3D" id="3.30.1370.10">
    <property type="entry name" value="K Homology domain, type 1"/>
    <property type="match status" value="1"/>
</dbReference>
<protein>
    <recommendedName>
        <fullName evidence="3">KHDC4/BBP-like KH-domain type I domain-containing protein</fullName>
    </recommendedName>
</protein>
<keyword evidence="1" id="KW-0694">RNA-binding</keyword>
<dbReference type="KEGG" id="gtt:GUITHDRAFT_165235"/>
<sequence>MSDGHPLNNYHQGYFDDMNEYQFADDGFRGYGNFGKRRRVDPYPEPAAMFDNRRQGFVYTGNLKDLLDEQMKMVPLQSMLPNCAFLLQREIEFLRNQEMAPPVMREDPGAMRPSRGPFMLEETRSNRGMTPEQSYQNIYTGMQGKDQRSSDWKPSSSDGIDTVLVDHLEKSDGNCKTMIKIFVPVDRYPGFNFVGRLLGPRGSTFVELQASSGCKMTIRGRGSIKLKPGQTEASLMRQANYQHLSEPLDLTPCLRLYSVTQHVVVEYEGPSWAKDRTLRHAENILKEVMIPPSSEGSDKIKQQQLRDLAILNGKYRSPPRKPRVDDNIPGRGFSPPDPYGGYAQPLPGGSFDARQPYPGEGAPPGLYDTAEGSRKYASAYNPY</sequence>
<dbReference type="eggNOG" id="KOG1588">
    <property type="taxonomic scope" value="Eukaryota"/>
</dbReference>
<dbReference type="STRING" id="905079.L1IRB8"/>
<evidence type="ECO:0000256" key="2">
    <source>
        <dbReference type="SAM" id="MobiDB-lite"/>
    </source>
</evidence>
<dbReference type="RefSeq" id="XP_005825350.1">
    <property type="nucleotide sequence ID" value="XM_005825293.1"/>
</dbReference>
<accession>L1IRB8</accession>
<dbReference type="EnsemblProtists" id="EKX38370">
    <property type="protein sequence ID" value="EKX38370"/>
    <property type="gene ID" value="GUITHDRAFT_165235"/>
</dbReference>
<feature type="domain" description="KHDC4/BBP-like KH-domain type I" evidence="3">
    <location>
        <begin position="188"/>
        <end position="232"/>
    </location>
</feature>